<feature type="region of interest" description="Disordered" evidence="5">
    <location>
        <begin position="1249"/>
        <end position="1279"/>
    </location>
</feature>
<dbReference type="PANTHER" id="PTHR23138:SF87">
    <property type="entry name" value="E3 SUMO-PROTEIN LIGASE RANBP2"/>
    <property type="match status" value="1"/>
</dbReference>
<keyword evidence="1" id="KW-0479">Metal-binding</keyword>
<protein>
    <recommendedName>
        <fullName evidence="10">RanBP2-type domain-containing protein</fullName>
    </recommendedName>
</protein>
<dbReference type="PROSITE" id="PS50199">
    <property type="entry name" value="ZF_RANBP2_2"/>
    <property type="match status" value="1"/>
</dbReference>
<evidence type="ECO:0000256" key="5">
    <source>
        <dbReference type="SAM" id="MobiDB-lite"/>
    </source>
</evidence>
<evidence type="ECO:0000259" key="6">
    <source>
        <dbReference type="PROSITE" id="PS50196"/>
    </source>
</evidence>
<dbReference type="InterPro" id="IPR000156">
    <property type="entry name" value="Ran_bind_dom"/>
</dbReference>
<feature type="compositionally biased region" description="Polar residues" evidence="5">
    <location>
        <begin position="595"/>
        <end position="613"/>
    </location>
</feature>
<dbReference type="Proteomes" id="UP001367676">
    <property type="component" value="Unassembled WGS sequence"/>
</dbReference>
<keyword evidence="3" id="KW-0862">Zinc</keyword>
<feature type="domain" description="RanBD1" evidence="6">
    <location>
        <begin position="637"/>
        <end position="768"/>
    </location>
</feature>
<keyword evidence="2 4" id="KW-0863">Zinc-finger</keyword>
<dbReference type="PANTHER" id="PTHR23138">
    <property type="entry name" value="RAN BINDING PROTEIN"/>
    <property type="match status" value="1"/>
</dbReference>
<feature type="region of interest" description="Disordered" evidence="5">
    <location>
        <begin position="595"/>
        <end position="627"/>
    </location>
</feature>
<dbReference type="SUPFAM" id="SSF50729">
    <property type="entry name" value="PH domain-like"/>
    <property type="match status" value="1"/>
</dbReference>
<dbReference type="SMART" id="SM00547">
    <property type="entry name" value="ZnF_RBZ"/>
    <property type="match status" value="1"/>
</dbReference>
<dbReference type="InterPro" id="IPR011993">
    <property type="entry name" value="PH-like_dom_sf"/>
</dbReference>
<proteinExistence type="predicted"/>
<dbReference type="GO" id="GO:0005643">
    <property type="term" value="C:nuclear pore"/>
    <property type="evidence" value="ECO:0007669"/>
    <property type="project" value="TreeGrafter"/>
</dbReference>
<evidence type="ECO:0000313" key="8">
    <source>
        <dbReference type="EMBL" id="KAK7576278.1"/>
    </source>
</evidence>
<evidence type="ECO:0000256" key="2">
    <source>
        <dbReference type="ARBA" id="ARBA00022771"/>
    </source>
</evidence>
<dbReference type="InterPro" id="IPR001876">
    <property type="entry name" value="Znf_RanBP2"/>
</dbReference>
<organism evidence="8 9">
    <name type="scientific">Parthenolecanium corni</name>
    <dbReference type="NCBI Taxonomy" id="536013"/>
    <lineage>
        <taxon>Eukaryota</taxon>
        <taxon>Metazoa</taxon>
        <taxon>Ecdysozoa</taxon>
        <taxon>Arthropoda</taxon>
        <taxon>Hexapoda</taxon>
        <taxon>Insecta</taxon>
        <taxon>Pterygota</taxon>
        <taxon>Neoptera</taxon>
        <taxon>Paraneoptera</taxon>
        <taxon>Hemiptera</taxon>
        <taxon>Sternorrhyncha</taxon>
        <taxon>Coccoidea</taxon>
        <taxon>Coccidae</taxon>
        <taxon>Parthenolecanium</taxon>
    </lineage>
</organism>
<evidence type="ECO:0000256" key="1">
    <source>
        <dbReference type="ARBA" id="ARBA00022723"/>
    </source>
</evidence>
<dbReference type="PROSITE" id="PS50196">
    <property type="entry name" value="RANBD1"/>
    <property type="match status" value="1"/>
</dbReference>
<accession>A0AAN9TBC8</accession>
<sequence>MESVVRLGGTMVSYENKFPALLDEKFYGNYLTALERTVALSVQDVKMPYRIIPEAVAHLASFDEFLYKVSTLKNPSIQFLGIIGHMRGQLYFNTALILYRKAKQEDLNWSEMMKSIAPLLSYSTAKCFDLHEVKKDEKFGEILNICIPVSIYRIHQAGYMLDVLSRMSPEHFKEQSCHISSNWKHRICEILYNTSNYRNVLKASAFMEFNETSIALENLPRYTFDGINQFRKFCNSFNFFTLHRTEINSFFSYYLVSVSESIYPSSLHHLVWIGVQYLFLNENSICDSVLPVNYGIKFTRPLKFSLDSSSSYLENLSEIDLEAFLFACVYCAKSKLDRRMNRSKPQFSNILPADVSELLCSPEQIFWWNYVNQTIAQDGPCDEAKSLIRKGIENIRLIGHHVLPLQLLVLLGRTFANKAGTESDSSQANELKYRARLYWDAALLLLKSPYPTNRLSVTSESMFEYQGNVTLGDAARLIFEGSRFVETFETKEKSNANSIFLEEGSNNPKTAAASTAVLSPYSADDTSLKSLLEQNTILMDKLEELSSIQIHQIDDVLVTPAWGDSDGEHPASYHMASQTTDTNVNQLVTSSAASVTTAPLSTQPAPTTNSSASFLPFHEPEKNKSGASTVNDELLTDFASTTALPDVAGEKEKKILFENRAKLYRSHFFEEVWIEQGVGQLQILKHEVSGNIRILMLLEDVHEICADHFLLSSMELTAKGDRGWVYHTVDHVVEKQALYAKLCVKFQTPEIANEFYRVFNMNKPADPRLTESSNFFPFQPTTPFLSAPLVPVTDGAKGDGISAYTSYVPNATEKTATFKGTPAGNSSADRNFTVTAKVKETSGVNDATKTPSAFLSGSSLNEMSLSEGKSKLFSSATVSSSALAKSKENNSLSLDNVECAHLKNDVHSSASTTTFSTPVWVKNDNENSTSFDNFKFTVDTSYSRNNTDGSTFAKRKGFKRLTKSGFPIFDVNLAQTDPPPKNMAFSFGSSLKNSKELTESVPKFGNFMSNAKPVFSFEAEKKKTVLIDDKNKTSSMSSSCSDNKLNFHLPTTATSSTPVEVKNEQKSSTSISSFNFGNAGSFSCLNCQNENFKGFGTNLAQTNPPEKIVNFSSSSAASAVPTTTVTAPPSLAVMLENFLSRWKCEKCYVANKKERTVCVACHQPKNGAAQPDGSKATSCETSGRSFELASNPVLTTTSSHLVAKPFIVPATATTSVCSSSSSTTVSITMDSCRVSASVAPPLEVGNSSLQQVDSCNSPVGTSNSSVYSKNEPSVPSKSCDNGVKSANEVKCKTGLQSSPIGVTPVTVASLSITSTASAVTVPASTVATSSASSAQLFSIGKETAQKSVSQSRRLLKGVRRNCNGLQDESTSLLGSNEDSIKSTGRMHSQLNFGSVAAVRGVAASSSFGVSAAPTTNGFSFSMSTSSHGTKNNILTTTGLSENGTSTVPVFTFGDIRAL</sequence>
<evidence type="ECO:0000259" key="7">
    <source>
        <dbReference type="PROSITE" id="PS50199"/>
    </source>
</evidence>
<dbReference type="Gene3D" id="2.30.29.30">
    <property type="entry name" value="Pleckstrin-homology domain (PH domain)/Phosphotyrosine-binding domain (PTB)"/>
    <property type="match status" value="1"/>
</dbReference>
<gene>
    <name evidence="8" type="ORF">V9T40_012564</name>
</gene>
<dbReference type="GO" id="GO:0005737">
    <property type="term" value="C:cytoplasm"/>
    <property type="evidence" value="ECO:0007669"/>
    <property type="project" value="TreeGrafter"/>
</dbReference>
<dbReference type="PROSITE" id="PS01358">
    <property type="entry name" value="ZF_RANBP2_1"/>
    <property type="match status" value="1"/>
</dbReference>
<dbReference type="SMART" id="SM00160">
    <property type="entry name" value="RanBD"/>
    <property type="match status" value="1"/>
</dbReference>
<evidence type="ECO:0000256" key="3">
    <source>
        <dbReference type="ARBA" id="ARBA00022833"/>
    </source>
</evidence>
<keyword evidence="9" id="KW-1185">Reference proteome</keyword>
<dbReference type="GO" id="GO:0008270">
    <property type="term" value="F:zinc ion binding"/>
    <property type="evidence" value="ECO:0007669"/>
    <property type="project" value="UniProtKB-KW"/>
</dbReference>
<evidence type="ECO:0008006" key="10">
    <source>
        <dbReference type="Google" id="ProtNLM"/>
    </source>
</evidence>
<comment type="caution">
    <text evidence="8">The sequence shown here is derived from an EMBL/GenBank/DDBJ whole genome shotgun (WGS) entry which is preliminary data.</text>
</comment>
<feature type="domain" description="RanBP2-type" evidence="7">
    <location>
        <begin position="1135"/>
        <end position="1167"/>
    </location>
</feature>
<evidence type="ECO:0000256" key="4">
    <source>
        <dbReference type="PROSITE-ProRule" id="PRU00322"/>
    </source>
</evidence>
<dbReference type="InterPro" id="IPR045255">
    <property type="entry name" value="RanBP1-like"/>
</dbReference>
<reference evidence="8 9" key="1">
    <citation type="submission" date="2024-03" db="EMBL/GenBank/DDBJ databases">
        <title>Adaptation during the transition from Ophiocordyceps entomopathogen to insect associate is accompanied by gene loss and intensified selection.</title>
        <authorList>
            <person name="Ward C.M."/>
            <person name="Onetto C.A."/>
            <person name="Borneman A.R."/>
        </authorList>
    </citation>
    <scope>NUCLEOTIDE SEQUENCE [LARGE SCALE GENOMIC DNA]</scope>
    <source>
        <strain evidence="8">AWRI1</strain>
        <tissue evidence="8">Single Adult Female</tissue>
    </source>
</reference>
<name>A0AAN9TBC8_9HEMI</name>
<dbReference type="Pfam" id="PF00638">
    <property type="entry name" value="Ran_BP1"/>
    <property type="match status" value="1"/>
</dbReference>
<evidence type="ECO:0000313" key="9">
    <source>
        <dbReference type="Proteomes" id="UP001367676"/>
    </source>
</evidence>
<dbReference type="Gene3D" id="4.10.1060.10">
    <property type="entry name" value="Zinc finger, RanBP2-type"/>
    <property type="match status" value="1"/>
</dbReference>
<dbReference type="EMBL" id="JBBCAQ010000036">
    <property type="protein sequence ID" value="KAK7576278.1"/>
    <property type="molecule type" value="Genomic_DNA"/>
</dbReference>
<dbReference type="GO" id="GO:0005096">
    <property type="term" value="F:GTPase activator activity"/>
    <property type="evidence" value="ECO:0007669"/>
    <property type="project" value="TreeGrafter"/>
</dbReference>